<dbReference type="InterPro" id="IPR020904">
    <property type="entry name" value="Sc_DH/Rdtase_CS"/>
</dbReference>
<evidence type="ECO:0000256" key="1">
    <source>
        <dbReference type="ARBA" id="ARBA00006484"/>
    </source>
</evidence>
<dbReference type="Proteomes" id="UP001176517">
    <property type="component" value="Unassembled WGS sequence"/>
</dbReference>
<comment type="similarity">
    <text evidence="1">Belongs to the short-chain dehydrogenases/reductases (SDR) family.</text>
</comment>
<protein>
    <recommendedName>
        <fullName evidence="8">Oxidoreductase</fullName>
    </recommendedName>
</protein>
<dbReference type="GO" id="GO:0016491">
    <property type="term" value="F:oxidoreductase activity"/>
    <property type="evidence" value="ECO:0007669"/>
    <property type="project" value="UniProtKB-KW"/>
</dbReference>
<dbReference type="InterPro" id="IPR036291">
    <property type="entry name" value="NAD(P)-bd_dom_sf"/>
</dbReference>
<dbReference type="PANTHER" id="PTHR44196">
    <property type="entry name" value="DEHYDROGENASE/REDUCTASE SDR FAMILY MEMBER 7B"/>
    <property type="match status" value="1"/>
</dbReference>
<dbReference type="Pfam" id="PF00106">
    <property type="entry name" value="adh_short"/>
    <property type="match status" value="1"/>
</dbReference>
<dbReference type="AlphaFoldDB" id="A0AAN6JR14"/>
<reference evidence="6" key="1">
    <citation type="journal article" date="2023" name="PhytoFront">
        <title>Draft Genome Resources of Seven Strains of Tilletia horrida, Causal Agent of Kernel Smut of Rice.</title>
        <authorList>
            <person name="Khanal S."/>
            <person name="Antony Babu S."/>
            <person name="Zhou X.G."/>
        </authorList>
    </citation>
    <scope>NUCLEOTIDE SEQUENCE</scope>
    <source>
        <strain evidence="6">TX6</strain>
    </source>
</reference>
<evidence type="ECO:0000256" key="2">
    <source>
        <dbReference type="ARBA" id="ARBA00022857"/>
    </source>
</evidence>
<dbReference type="GO" id="GO:0016020">
    <property type="term" value="C:membrane"/>
    <property type="evidence" value="ECO:0007669"/>
    <property type="project" value="TreeGrafter"/>
</dbReference>
<feature type="region of interest" description="Disordered" evidence="5">
    <location>
        <begin position="187"/>
        <end position="210"/>
    </location>
</feature>
<evidence type="ECO:0000256" key="3">
    <source>
        <dbReference type="ARBA" id="ARBA00023002"/>
    </source>
</evidence>
<dbReference type="PRINTS" id="PR00081">
    <property type="entry name" value="GDHRDH"/>
</dbReference>
<dbReference type="PROSITE" id="PS00061">
    <property type="entry name" value="ADH_SHORT"/>
    <property type="match status" value="1"/>
</dbReference>
<dbReference type="InterPro" id="IPR002347">
    <property type="entry name" value="SDR_fam"/>
</dbReference>
<organism evidence="6 7">
    <name type="scientific">Tilletia horrida</name>
    <dbReference type="NCBI Taxonomy" id="155126"/>
    <lineage>
        <taxon>Eukaryota</taxon>
        <taxon>Fungi</taxon>
        <taxon>Dikarya</taxon>
        <taxon>Basidiomycota</taxon>
        <taxon>Ustilaginomycotina</taxon>
        <taxon>Exobasidiomycetes</taxon>
        <taxon>Tilletiales</taxon>
        <taxon>Tilletiaceae</taxon>
        <taxon>Tilletia</taxon>
    </lineage>
</organism>
<evidence type="ECO:0008006" key="8">
    <source>
        <dbReference type="Google" id="ProtNLM"/>
    </source>
</evidence>
<evidence type="ECO:0000256" key="4">
    <source>
        <dbReference type="ARBA" id="ARBA00037096"/>
    </source>
</evidence>
<name>A0AAN6JR14_9BASI</name>
<evidence type="ECO:0000313" key="6">
    <source>
        <dbReference type="EMBL" id="KAK0549099.1"/>
    </source>
</evidence>
<comment type="caution">
    <text evidence="6">The sequence shown here is derived from an EMBL/GenBank/DDBJ whole genome shotgun (WGS) entry which is preliminary data.</text>
</comment>
<dbReference type="SUPFAM" id="SSF51735">
    <property type="entry name" value="NAD(P)-binding Rossmann-fold domains"/>
    <property type="match status" value="1"/>
</dbReference>
<keyword evidence="2" id="KW-0521">NADP</keyword>
<feature type="compositionally biased region" description="Basic and acidic residues" evidence="5">
    <location>
        <begin position="191"/>
        <end position="208"/>
    </location>
</feature>
<accession>A0AAN6JR14</accession>
<comment type="function">
    <text evidence="4">Putative oxidoreductase.</text>
</comment>
<sequence length="261" mass="28563">MTGSTLDTFTTAVITGAGGGLGKAFAKYLQGKGKKVILVGRTESNLKEASAELDNAPYYVLDTGKVADIPAFVEKVIKEHPEVDSLWNNAGVQRPLKVQDLDLASADQEIDINIRGPVHLATAFLPHFKTKKSALIVNVSSVLGFVPFSIINPVYNGTKAFLHFWSQTQRTHLKDTSVRVVEIAPPSVGTDLHRDREDPDDNKPEKGAKHSLSIDQFMEEVAKQLDEGTDIITAGVGHEMVKKWYDAYGEQYQGAADNFKP</sequence>
<dbReference type="Gene3D" id="3.40.50.720">
    <property type="entry name" value="NAD(P)-binding Rossmann-like Domain"/>
    <property type="match status" value="1"/>
</dbReference>
<dbReference type="EMBL" id="JAPDMZ010000120">
    <property type="protein sequence ID" value="KAK0549099.1"/>
    <property type="molecule type" value="Genomic_DNA"/>
</dbReference>
<dbReference type="PANTHER" id="PTHR44196:SF1">
    <property type="entry name" value="DEHYDROGENASE_REDUCTASE SDR FAMILY MEMBER 7B"/>
    <property type="match status" value="1"/>
</dbReference>
<evidence type="ECO:0000313" key="7">
    <source>
        <dbReference type="Proteomes" id="UP001176517"/>
    </source>
</evidence>
<dbReference type="CDD" id="cd05370">
    <property type="entry name" value="SDR_c2"/>
    <property type="match status" value="1"/>
</dbReference>
<keyword evidence="3" id="KW-0560">Oxidoreductase</keyword>
<proteinExistence type="inferred from homology"/>
<keyword evidence="7" id="KW-1185">Reference proteome</keyword>
<evidence type="ECO:0000256" key="5">
    <source>
        <dbReference type="SAM" id="MobiDB-lite"/>
    </source>
</evidence>
<gene>
    <name evidence="6" type="ORF">OC846_004210</name>
</gene>